<dbReference type="EMBL" id="CM047948">
    <property type="protein sequence ID" value="KAI9896732.1"/>
    <property type="molecule type" value="Genomic_DNA"/>
</dbReference>
<organism evidence="1 2">
    <name type="scientific">Trichothecium roseum</name>
    <dbReference type="NCBI Taxonomy" id="47278"/>
    <lineage>
        <taxon>Eukaryota</taxon>
        <taxon>Fungi</taxon>
        <taxon>Dikarya</taxon>
        <taxon>Ascomycota</taxon>
        <taxon>Pezizomycotina</taxon>
        <taxon>Sordariomycetes</taxon>
        <taxon>Hypocreomycetidae</taxon>
        <taxon>Hypocreales</taxon>
        <taxon>Hypocreales incertae sedis</taxon>
        <taxon>Trichothecium</taxon>
    </lineage>
</organism>
<name>A0ACC0UU19_9HYPO</name>
<comment type="caution">
    <text evidence="1">The sequence shown here is derived from an EMBL/GenBank/DDBJ whole genome shotgun (WGS) entry which is preliminary data.</text>
</comment>
<gene>
    <name evidence="1" type="ORF">N3K66_008904</name>
</gene>
<evidence type="ECO:0000313" key="1">
    <source>
        <dbReference type="EMBL" id="KAI9896732.1"/>
    </source>
</evidence>
<proteinExistence type="predicted"/>
<sequence>MSDKMDAWQFTRPGPISSVLRLSTTTVPKPELTSDQDLLLEVVAAALNPADYKLTEMGLAARAALSYPKTPGMDLSARVVAVGAGVDDIRPGDTVVCRLSPFGKQGALSRHVVAPRSDVAKLPSPAAILNDGSGPAIDPAVLASGLGTAALTAYQTIAPYVRPDAHDRVFINGGSGGVGSLGIQVAKLLGCHVTTTCSTPKVDLCRSLGADVVIDYRKQDVVAALRAEGHVFSVVADNVCDSPHDLYPQSQHFLRPGAPYVFVGGRTSLASVSRLLLHLCTPRFLGGRQRPYVQYFTKTVREDLEQVAAWFAQGKLRIVAEDVYEFSDALAAFERVKKGTSKGKVIVKVMDSPAS</sequence>
<evidence type="ECO:0000313" key="2">
    <source>
        <dbReference type="Proteomes" id="UP001163324"/>
    </source>
</evidence>
<protein>
    <submittedName>
        <fullName evidence="1">Uncharacterized protein</fullName>
    </submittedName>
</protein>
<keyword evidence="2" id="KW-1185">Reference proteome</keyword>
<dbReference type="Proteomes" id="UP001163324">
    <property type="component" value="Chromosome 9"/>
</dbReference>
<accession>A0ACC0UU19</accession>
<reference evidence="1" key="1">
    <citation type="submission" date="2022-10" db="EMBL/GenBank/DDBJ databases">
        <title>Complete Genome of Trichothecium roseum strain YXFP-22015, a Plant Pathogen Isolated from Citrus.</title>
        <authorList>
            <person name="Wang Y."/>
            <person name="Zhu L."/>
        </authorList>
    </citation>
    <scope>NUCLEOTIDE SEQUENCE</scope>
    <source>
        <strain evidence="1">YXFP-22015</strain>
    </source>
</reference>